<feature type="signal peptide" evidence="2">
    <location>
        <begin position="1"/>
        <end position="31"/>
    </location>
</feature>
<feature type="region of interest" description="Disordered" evidence="1">
    <location>
        <begin position="36"/>
        <end position="57"/>
    </location>
</feature>
<protein>
    <recommendedName>
        <fullName evidence="5">Bacterial Ig-like domain-containing protein</fullName>
    </recommendedName>
</protein>
<evidence type="ECO:0000256" key="1">
    <source>
        <dbReference type="SAM" id="MobiDB-lite"/>
    </source>
</evidence>
<accession>A0ABN0VIF2</accession>
<evidence type="ECO:0000313" key="4">
    <source>
        <dbReference type="Proteomes" id="UP001501867"/>
    </source>
</evidence>
<organism evidence="3 4">
    <name type="scientific">Streptomyces polychromogenes</name>
    <dbReference type="NCBI Taxonomy" id="67342"/>
    <lineage>
        <taxon>Bacteria</taxon>
        <taxon>Bacillati</taxon>
        <taxon>Actinomycetota</taxon>
        <taxon>Actinomycetes</taxon>
        <taxon>Kitasatosporales</taxon>
        <taxon>Streptomycetaceae</taxon>
        <taxon>Streptomyces</taxon>
    </lineage>
</organism>
<feature type="region of interest" description="Disordered" evidence="1">
    <location>
        <begin position="133"/>
        <end position="153"/>
    </location>
</feature>
<dbReference type="Proteomes" id="UP001501867">
    <property type="component" value="Unassembled WGS sequence"/>
</dbReference>
<name>A0ABN0VIF2_9ACTN</name>
<comment type="caution">
    <text evidence="3">The sequence shown here is derived from an EMBL/GenBank/DDBJ whole genome shotgun (WGS) entry which is preliminary data.</text>
</comment>
<feature type="compositionally biased region" description="Polar residues" evidence="1">
    <location>
        <begin position="251"/>
        <end position="262"/>
    </location>
</feature>
<evidence type="ECO:0008006" key="5">
    <source>
        <dbReference type="Google" id="ProtNLM"/>
    </source>
</evidence>
<feature type="compositionally biased region" description="Low complexity" evidence="1">
    <location>
        <begin position="39"/>
        <end position="49"/>
    </location>
</feature>
<proteinExistence type="predicted"/>
<sequence>MRKARTVRTLSAIALASTLAVAGGAATTAFAAEGPFPSPSASTPAAKASVTVPSSPVKPGDAISVTVTAPAGSKNLTVSSSALGAVRLSPGKDGTWTGTATVADVKDGGYGVALTGSAPDGAKLQATAQLTVKTGSPKPKPTPAPSTLQLSTDFGRPGDKVVITVKSSEKEAYVKSAAFAGGRVDLKGDGKGTFTATATVAGDVRTGYYGIDAFAGGKKFDTVKFSVEAKGNPDVKPLKPLTPGEHKTPKGSVNTGQAPADA</sequence>
<evidence type="ECO:0000313" key="3">
    <source>
        <dbReference type="EMBL" id="GAA0302685.1"/>
    </source>
</evidence>
<feature type="region of interest" description="Disordered" evidence="1">
    <location>
        <begin position="229"/>
        <end position="262"/>
    </location>
</feature>
<feature type="chain" id="PRO_5046647143" description="Bacterial Ig-like domain-containing protein" evidence="2">
    <location>
        <begin position="32"/>
        <end position="262"/>
    </location>
</feature>
<dbReference type="RefSeq" id="WP_344162868.1">
    <property type="nucleotide sequence ID" value="NZ_BAAABV010000023.1"/>
</dbReference>
<reference evidence="3 4" key="1">
    <citation type="journal article" date="2019" name="Int. J. Syst. Evol. Microbiol.">
        <title>The Global Catalogue of Microorganisms (GCM) 10K type strain sequencing project: providing services to taxonomists for standard genome sequencing and annotation.</title>
        <authorList>
            <consortium name="The Broad Institute Genomics Platform"/>
            <consortium name="The Broad Institute Genome Sequencing Center for Infectious Disease"/>
            <person name="Wu L."/>
            <person name="Ma J."/>
        </authorList>
    </citation>
    <scope>NUCLEOTIDE SEQUENCE [LARGE SCALE GENOMIC DNA]</scope>
    <source>
        <strain evidence="3 4">JCM 4505</strain>
    </source>
</reference>
<keyword evidence="4" id="KW-1185">Reference proteome</keyword>
<evidence type="ECO:0000256" key="2">
    <source>
        <dbReference type="SAM" id="SignalP"/>
    </source>
</evidence>
<dbReference type="EMBL" id="BAAABV010000023">
    <property type="protein sequence ID" value="GAA0302685.1"/>
    <property type="molecule type" value="Genomic_DNA"/>
</dbReference>
<gene>
    <name evidence="3" type="ORF">GCM10010302_46460</name>
</gene>
<keyword evidence="2" id="KW-0732">Signal</keyword>